<accession>A0A9W8NGK8</accession>
<feature type="compositionally biased region" description="Basic and acidic residues" evidence="1">
    <location>
        <begin position="58"/>
        <end position="77"/>
    </location>
</feature>
<evidence type="ECO:0000256" key="1">
    <source>
        <dbReference type="SAM" id="MobiDB-lite"/>
    </source>
</evidence>
<comment type="caution">
    <text evidence="2">The sequence shown here is derived from an EMBL/GenBank/DDBJ whole genome shotgun (WGS) entry which is preliminary data.</text>
</comment>
<evidence type="ECO:0000313" key="2">
    <source>
        <dbReference type="EMBL" id="KAJ3575366.1"/>
    </source>
</evidence>
<sequence length="106" mass="12001">MTEGNNYSYAPPPYLPISLPYLLLPSFDDSIGWERMEYGGSRIDSPQLDTYVDSDNVSQRHDRKNERNQRFDQQTDRQINEVTEAAATATAAAAATRTAATRYIPR</sequence>
<dbReference type="AlphaFoldDB" id="A0A9W8NGK8"/>
<dbReference type="Proteomes" id="UP001148614">
    <property type="component" value="Unassembled WGS sequence"/>
</dbReference>
<organism evidence="2 3">
    <name type="scientific">Xylaria arbuscula</name>
    <dbReference type="NCBI Taxonomy" id="114810"/>
    <lineage>
        <taxon>Eukaryota</taxon>
        <taxon>Fungi</taxon>
        <taxon>Dikarya</taxon>
        <taxon>Ascomycota</taxon>
        <taxon>Pezizomycotina</taxon>
        <taxon>Sordariomycetes</taxon>
        <taxon>Xylariomycetidae</taxon>
        <taxon>Xylariales</taxon>
        <taxon>Xylariaceae</taxon>
        <taxon>Xylaria</taxon>
    </lineage>
</organism>
<name>A0A9W8NGK8_9PEZI</name>
<dbReference type="EMBL" id="JANPWZ010000547">
    <property type="protein sequence ID" value="KAJ3575366.1"/>
    <property type="molecule type" value="Genomic_DNA"/>
</dbReference>
<proteinExistence type="predicted"/>
<keyword evidence="3" id="KW-1185">Reference proteome</keyword>
<reference evidence="2" key="1">
    <citation type="submission" date="2022-07" db="EMBL/GenBank/DDBJ databases">
        <title>Genome Sequence of Xylaria arbuscula.</title>
        <authorList>
            <person name="Buettner E."/>
        </authorList>
    </citation>
    <scope>NUCLEOTIDE SEQUENCE</scope>
    <source>
        <strain evidence="2">VT107</strain>
    </source>
</reference>
<feature type="region of interest" description="Disordered" evidence="1">
    <location>
        <begin position="40"/>
        <end position="77"/>
    </location>
</feature>
<evidence type="ECO:0000313" key="3">
    <source>
        <dbReference type="Proteomes" id="UP001148614"/>
    </source>
</evidence>
<gene>
    <name evidence="2" type="ORF">NPX13_g4056</name>
</gene>
<protein>
    <submittedName>
        <fullName evidence="2">Uncharacterized protein</fullName>
    </submittedName>
</protein>